<feature type="transmembrane region" description="Helical" evidence="2">
    <location>
        <begin position="21"/>
        <end position="42"/>
    </location>
</feature>
<evidence type="ECO:0000313" key="4">
    <source>
        <dbReference type="Proteomes" id="UP000321323"/>
    </source>
</evidence>
<protein>
    <submittedName>
        <fullName evidence="3">TrbI/VirB10 family protein</fullName>
    </submittedName>
</protein>
<dbReference type="Proteomes" id="UP000321323">
    <property type="component" value="Chromosome"/>
</dbReference>
<dbReference type="CDD" id="cd16430">
    <property type="entry name" value="TraB"/>
    <property type="match status" value="1"/>
</dbReference>
<feature type="region of interest" description="Disordered" evidence="1">
    <location>
        <begin position="195"/>
        <end position="214"/>
    </location>
</feature>
<dbReference type="InterPro" id="IPR005498">
    <property type="entry name" value="T4SS_VirB10/TraB/TrbI"/>
</dbReference>
<keyword evidence="2" id="KW-1133">Transmembrane helix</keyword>
<sequence>MSIMTRLRSAYKEMPHRRRQFIHLGVVLVLGFSLLWMIFAIGDSKPRTDRQRKPAKLTPTNLGIKVQGEIDPREAWLGTAGRDVAILKADVEAQQRKERERAATEAALLKRLRQLEEGASESNASADRHKHEPTNAGTPMSSGEYHNPTQVTTFPPATPVTAHVPAIRTATEAGPASAALDAAIVQVSLSDTAAKGAPVKPGAADSPAPSATGEKDLRIDSFLPVGFTPGLLLGGIDAPTGGQAQSNPLPILVRLTDNAVLPNRFRSQIKECFVVASGYGDISSERVYARTVSLSCVRHDGSALEIPIQGNLFGEDGKLGIRGRLVTKQGQILANALRAGIVGGIGQGFAQGGTTYTTSPFGTLATGPNGTAEQFRRGMAGGVGRALDNLANYYIRLAEQTFPVIEVDAGRSIEVAITKGAGMPAVDDIDTADMEEQDHEEN</sequence>
<dbReference type="Pfam" id="PF03743">
    <property type="entry name" value="TrbI"/>
    <property type="match status" value="1"/>
</dbReference>
<proteinExistence type="predicted"/>
<keyword evidence="2" id="KW-0472">Membrane</keyword>
<organism evidence="3 4">
    <name type="scientific">[Empedobacter] haloabium</name>
    <dbReference type="NCBI Taxonomy" id="592317"/>
    <lineage>
        <taxon>Bacteria</taxon>
        <taxon>Pseudomonadati</taxon>
        <taxon>Pseudomonadota</taxon>
        <taxon>Betaproteobacteria</taxon>
        <taxon>Burkholderiales</taxon>
        <taxon>Oxalobacteraceae</taxon>
        <taxon>Telluria group</taxon>
        <taxon>Telluria group incertae sedis</taxon>
    </lineage>
</organism>
<feature type="region of interest" description="Disordered" evidence="1">
    <location>
        <begin position="116"/>
        <end position="145"/>
    </location>
</feature>
<accession>A0ABZ1URM2</accession>
<name>A0ABZ1URM2_9BURK</name>
<dbReference type="EMBL" id="CP136508">
    <property type="protein sequence ID" value="WUR15395.1"/>
    <property type="molecule type" value="Genomic_DNA"/>
</dbReference>
<evidence type="ECO:0000256" key="1">
    <source>
        <dbReference type="SAM" id="MobiDB-lite"/>
    </source>
</evidence>
<evidence type="ECO:0000256" key="2">
    <source>
        <dbReference type="SAM" id="Phobius"/>
    </source>
</evidence>
<keyword evidence="2" id="KW-0812">Transmembrane</keyword>
<feature type="compositionally biased region" description="Low complexity" evidence="1">
    <location>
        <begin position="195"/>
        <end position="204"/>
    </location>
</feature>
<reference evidence="3 4" key="1">
    <citation type="journal article" date="2019" name="Int. J. Syst. Evol. Microbiol.">
        <title>The Draft Whole-Genome Sequence of the Antibiotic Producer Empedobacter haloabium ATCC 31962 Provides Indications for Its Taxonomic Reclassification.</title>
        <authorList>
            <person name="Miess H."/>
            <person name="Arlt P."/>
            <person name="Apel A.K."/>
            <person name="Weber T."/>
            <person name="Nieselt K."/>
            <person name="Hanssen F."/>
            <person name="Czemmel S."/>
            <person name="Nahnsen S."/>
            <person name="Gross H."/>
        </authorList>
    </citation>
    <scope>NUCLEOTIDE SEQUENCE [LARGE SCALE GENOMIC DNA]</scope>
    <source>
        <strain evidence="3 4">ATCC 31962</strain>
    </source>
</reference>
<evidence type="ECO:0000313" key="3">
    <source>
        <dbReference type="EMBL" id="WUR15395.1"/>
    </source>
</evidence>
<gene>
    <name evidence="3" type="ORF">E7V67_009920</name>
</gene>
<keyword evidence="4" id="KW-1185">Reference proteome</keyword>